<accession>A0A2V3U7W9</accession>
<organism evidence="1 2">
    <name type="scientific">Chelatococcus asaccharovorans</name>
    <dbReference type="NCBI Taxonomy" id="28210"/>
    <lineage>
        <taxon>Bacteria</taxon>
        <taxon>Pseudomonadati</taxon>
        <taxon>Pseudomonadota</taxon>
        <taxon>Alphaproteobacteria</taxon>
        <taxon>Hyphomicrobiales</taxon>
        <taxon>Chelatococcaceae</taxon>
        <taxon>Chelatococcus</taxon>
    </lineage>
</organism>
<dbReference type="Proteomes" id="UP000248021">
    <property type="component" value="Unassembled WGS sequence"/>
</dbReference>
<proteinExistence type="predicted"/>
<dbReference type="EMBL" id="QJJK01000005">
    <property type="protein sequence ID" value="PXW58949.1"/>
    <property type="molecule type" value="Genomic_DNA"/>
</dbReference>
<dbReference type="OrthoDB" id="5194526at2"/>
<name>A0A2V3U7W9_9HYPH</name>
<dbReference type="RefSeq" id="WP_110374999.1">
    <property type="nucleotide sequence ID" value="NZ_JAHBRY010000001.1"/>
</dbReference>
<evidence type="ECO:0000313" key="1">
    <source>
        <dbReference type="EMBL" id="PXW58949.1"/>
    </source>
</evidence>
<keyword evidence="2" id="KW-1185">Reference proteome</keyword>
<reference evidence="1 2" key="1">
    <citation type="submission" date="2018-05" db="EMBL/GenBank/DDBJ databases">
        <title>Genomic Encyclopedia of Type Strains, Phase IV (KMG-IV): sequencing the most valuable type-strain genomes for metagenomic binning, comparative biology and taxonomic classification.</title>
        <authorList>
            <person name="Goeker M."/>
        </authorList>
    </citation>
    <scope>NUCLEOTIDE SEQUENCE [LARGE SCALE GENOMIC DNA]</scope>
    <source>
        <strain evidence="1 2">DSM 6462</strain>
    </source>
</reference>
<protein>
    <recommendedName>
        <fullName evidence="3">DNA repair protein MmcB-related protein</fullName>
    </recommendedName>
</protein>
<dbReference type="AlphaFoldDB" id="A0A2V3U7W9"/>
<gene>
    <name evidence="1" type="ORF">C7450_105298</name>
</gene>
<evidence type="ECO:0000313" key="2">
    <source>
        <dbReference type="Proteomes" id="UP000248021"/>
    </source>
</evidence>
<evidence type="ECO:0008006" key="3">
    <source>
        <dbReference type="Google" id="ProtNLM"/>
    </source>
</evidence>
<dbReference type="PIRSF" id="PIRSF031796">
    <property type="entry name" value="UPC031796"/>
    <property type="match status" value="1"/>
</dbReference>
<dbReference type="InterPro" id="IPR009394">
    <property type="entry name" value="MmcB-like"/>
</dbReference>
<dbReference type="Pfam" id="PF06319">
    <property type="entry name" value="MmcB-like"/>
    <property type="match status" value="1"/>
</dbReference>
<sequence length="170" mass="18254">MGDDTVSIHQWRIEALALRLADGRQSPTALKIQRGVGRLMAGLGQVSVTELTLASGRRADVIALSPNGDITIVEVKSSLADFRADTKWRDYQAFCDYLFFAVADDFPIEVLPEEAGLIVADAYGAAILHAPERTPLAAARRKAVTIRFAQAAAARLHSLTDPEGAPGTLL</sequence>
<comment type="caution">
    <text evidence="1">The sequence shown here is derived from an EMBL/GenBank/DDBJ whole genome shotgun (WGS) entry which is preliminary data.</text>
</comment>